<dbReference type="PANTHER" id="PTHR37610">
    <property type="entry name" value="CCHC-TYPE DOMAIN-CONTAINING PROTEIN"/>
    <property type="match status" value="1"/>
</dbReference>
<sequence>MAAQKGDNHESSQSATQERESKIIFSMGLVDSATTSDNVAASQKWRSENSFITSCLINTMKPTIGKMYMFLSMEKDVWNVIQKTYSNAENAFQIFELKTRLWQMKQGDREVMEYYIEMLGLWQELDFSCEEE</sequence>
<reference evidence="1 2" key="1">
    <citation type="journal article" date="2018" name="PLoS Genet.">
        <title>Population sequencing reveals clonal diversity and ancestral inbreeding in the grapevine cultivar Chardonnay.</title>
        <authorList>
            <person name="Roach M.J."/>
            <person name="Johnson D.L."/>
            <person name="Bohlmann J."/>
            <person name="van Vuuren H.J."/>
            <person name="Jones S.J."/>
            <person name="Pretorius I.S."/>
            <person name="Schmidt S.A."/>
            <person name="Borneman A.R."/>
        </authorList>
    </citation>
    <scope>NUCLEOTIDE SEQUENCE [LARGE SCALE GENOMIC DNA]</scope>
    <source>
        <strain evidence="2">cv. Chardonnay</strain>
        <tissue evidence="1">Leaf</tissue>
    </source>
</reference>
<dbReference type="PANTHER" id="PTHR37610:SF75">
    <property type="entry name" value="RETROTRANSPOSON COPIA-LIKE N-TERMINAL DOMAIN-CONTAINING PROTEIN"/>
    <property type="match status" value="1"/>
</dbReference>
<evidence type="ECO:0008006" key="3">
    <source>
        <dbReference type="Google" id="ProtNLM"/>
    </source>
</evidence>
<gene>
    <name evidence="1" type="ORF">CK203_042513</name>
</gene>
<evidence type="ECO:0000313" key="2">
    <source>
        <dbReference type="Proteomes" id="UP000288805"/>
    </source>
</evidence>
<organism evidence="1 2">
    <name type="scientific">Vitis vinifera</name>
    <name type="common">Grape</name>
    <dbReference type="NCBI Taxonomy" id="29760"/>
    <lineage>
        <taxon>Eukaryota</taxon>
        <taxon>Viridiplantae</taxon>
        <taxon>Streptophyta</taxon>
        <taxon>Embryophyta</taxon>
        <taxon>Tracheophyta</taxon>
        <taxon>Spermatophyta</taxon>
        <taxon>Magnoliopsida</taxon>
        <taxon>eudicotyledons</taxon>
        <taxon>Gunneridae</taxon>
        <taxon>Pentapetalae</taxon>
        <taxon>rosids</taxon>
        <taxon>Vitales</taxon>
        <taxon>Vitaceae</taxon>
        <taxon>Viteae</taxon>
        <taxon>Vitis</taxon>
    </lineage>
</organism>
<comment type="caution">
    <text evidence="1">The sequence shown here is derived from an EMBL/GenBank/DDBJ whole genome shotgun (WGS) entry which is preliminary data.</text>
</comment>
<proteinExistence type="predicted"/>
<protein>
    <recommendedName>
        <fullName evidence="3">Retrotransposon gag domain-containing protein</fullName>
    </recommendedName>
</protein>
<dbReference type="AlphaFoldDB" id="A0A438HF10"/>
<dbReference type="Proteomes" id="UP000288805">
    <property type="component" value="Unassembled WGS sequence"/>
</dbReference>
<accession>A0A438HF10</accession>
<name>A0A438HF10_VITVI</name>
<dbReference type="EMBL" id="QGNW01000233">
    <property type="protein sequence ID" value="RVW83054.1"/>
    <property type="molecule type" value="Genomic_DNA"/>
</dbReference>
<evidence type="ECO:0000313" key="1">
    <source>
        <dbReference type="EMBL" id="RVW83054.1"/>
    </source>
</evidence>